<dbReference type="InterPro" id="IPR002327">
    <property type="entry name" value="Cyt_c_1A/1B"/>
</dbReference>
<dbReference type="EMBL" id="JBHUDD010000056">
    <property type="protein sequence ID" value="MFD1509890.1"/>
    <property type="molecule type" value="Genomic_DNA"/>
</dbReference>
<evidence type="ECO:0000313" key="9">
    <source>
        <dbReference type="EMBL" id="MFD1509890.1"/>
    </source>
</evidence>
<gene>
    <name evidence="9" type="ORF">ACFTOW_10785</name>
</gene>
<sequence length="155" mass="16932">MKTILTSAALMALAGAVHAQEMTGDAEAGERAFNQCKACHMVQTDDGEMIVRAGRTGPNLWGVVGREAGAVEDYRYSSAMEDAGEAGLVWTEEEFTAYVMDPTGYLREYLDDSSARGKMSYRLRDADDAADIWAWLASVSPEPETDEETEESMSN</sequence>
<evidence type="ECO:0000256" key="6">
    <source>
        <dbReference type="PROSITE-ProRule" id="PRU00433"/>
    </source>
</evidence>
<keyword evidence="1" id="KW-0813">Transport</keyword>
<evidence type="ECO:0000256" key="3">
    <source>
        <dbReference type="ARBA" id="ARBA00022723"/>
    </source>
</evidence>
<evidence type="ECO:0000256" key="7">
    <source>
        <dbReference type="SAM" id="SignalP"/>
    </source>
</evidence>
<keyword evidence="7" id="KW-0732">Signal</keyword>
<feature type="chain" id="PRO_5046991018" evidence="7">
    <location>
        <begin position="20"/>
        <end position="155"/>
    </location>
</feature>
<evidence type="ECO:0000256" key="5">
    <source>
        <dbReference type="ARBA" id="ARBA00023004"/>
    </source>
</evidence>
<feature type="signal peptide" evidence="7">
    <location>
        <begin position="1"/>
        <end position="19"/>
    </location>
</feature>
<keyword evidence="10" id="KW-1185">Reference proteome</keyword>
<accession>A0ABW4EGC1</accession>
<evidence type="ECO:0000256" key="2">
    <source>
        <dbReference type="ARBA" id="ARBA00022617"/>
    </source>
</evidence>
<keyword evidence="5 6" id="KW-0408">Iron</keyword>
<evidence type="ECO:0000256" key="4">
    <source>
        <dbReference type="ARBA" id="ARBA00022982"/>
    </source>
</evidence>
<organism evidence="9 10">
    <name type="scientific">Lacimonas salitolerans</name>
    <dbReference type="NCBI Taxonomy" id="1323750"/>
    <lineage>
        <taxon>Bacteria</taxon>
        <taxon>Pseudomonadati</taxon>
        <taxon>Pseudomonadota</taxon>
        <taxon>Alphaproteobacteria</taxon>
        <taxon>Rhodobacterales</taxon>
        <taxon>Paracoccaceae</taxon>
        <taxon>Lacimonas</taxon>
    </lineage>
</organism>
<feature type="domain" description="Cytochrome c" evidence="8">
    <location>
        <begin position="24"/>
        <end position="140"/>
    </location>
</feature>
<keyword evidence="4" id="KW-0249">Electron transport</keyword>
<name>A0ABW4EGC1_9RHOB</name>
<keyword evidence="2 6" id="KW-0349">Heme</keyword>
<dbReference type="InterPro" id="IPR009056">
    <property type="entry name" value="Cyt_c-like_dom"/>
</dbReference>
<keyword evidence="3 6" id="KW-0479">Metal-binding</keyword>
<dbReference type="RefSeq" id="WP_379915509.1">
    <property type="nucleotide sequence ID" value="NZ_JBHUDD010000056.1"/>
</dbReference>
<dbReference type="SUPFAM" id="SSF46626">
    <property type="entry name" value="Cytochrome c"/>
    <property type="match status" value="1"/>
</dbReference>
<reference evidence="10" key="1">
    <citation type="journal article" date="2019" name="Int. J. Syst. Evol. Microbiol.">
        <title>The Global Catalogue of Microorganisms (GCM) 10K type strain sequencing project: providing services to taxonomists for standard genome sequencing and annotation.</title>
        <authorList>
            <consortium name="The Broad Institute Genomics Platform"/>
            <consortium name="The Broad Institute Genome Sequencing Center for Infectious Disease"/>
            <person name="Wu L."/>
            <person name="Ma J."/>
        </authorList>
    </citation>
    <scope>NUCLEOTIDE SEQUENCE [LARGE SCALE GENOMIC DNA]</scope>
    <source>
        <strain evidence="10">CGMCC 1.12477</strain>
    </source>
</reference>
<protein>
    <submittedName>
        <fullName evidence="9">C-type cytochrome</fullName>
    </submittedName>
</protein>
<evidence type="ECO:0000259" key="8">
    <source>
        <dbReference type="PROSITE" id="PS51007"/>
    </source>
</evidence>
<dbReference type="Proteomes" id="UP001597186">
    <property type="component" value="Unassembled WGS sequence"/>
</dbReference>
<evidence type="ECO:0000256" key="1">
    <source>
        <dbReference type="ARBA" id="ARBA00022448"/>
    </source>
</evidence>
<proteinExistence type="predicted"/>
<comment type="caution">
    <text evidence="9">The sequence shown here is derived from an EMBL/GenBank/DDBJ whole genome shotgun (WGS) entry which is preliminary data.</text>
</comment>
<dbReference type="PROSITE" id="PS51007">
    <property type="entry name" value="CYTC"/>
    <property type="match status" value="1"/>
</dbReference>
<evidence type="ECO:0000313" key="10">
    <source>
        <dbReference type="Proteomes" id="UP001597186"/>
    </source>
</evidence>
<dbReference type="Gene3D" id="1.10.760.10">
    <property type="entry name" value="Cytochrome c-like domain"/>
    <property type="match status" value="1"/>
</dbReference>
<dbReference type="InterPro" id="IPR036909">
    <property type="entry name" value="Cyt_c-like_dom_sf"/>
</dbReference>
<dbReference type="PANTHER" id="PTHR11961">
    <property type="entry name" value="CYTOCHROME C"/>
    <property type="match status" value="1"/>
</dbReference>